<dbReference type="AlphaFoldDB" id="C6XLP4"/>
<organism evidence="9 10">
    <name type="scientific">Hirschia baltica (strain ATCC 49814 / DSM 5838 / IFAM 1418)</name>
    <dbReference type="NCBI Taxonomy" id="582402"/>
    <lineage>
        <taxon>Bacteria</taxon>
        <taxon>Pseudomonadati</taxon>
        <taxon>Pseudomonadota</taxon>
        <taxon>Alphaproteobacteria</taxon>
        <taxon>Hyphomonadales</taxon>
        <taxon>Hyphomonadaceae</taxon>
        <taxon>Hirschia</taxon>
    </lineage>
</organism>
<keyword evidence="4" id="KW-0249">Electron transport</keyword>
<dbReference type="GO" id="GO:0020037">
    <property type="term" value="F:heme binding"/>
    <property type="evidence" value="ECO:0007669"/>
    <property type="project" value="InterPro"/>
</dbReference>
<keyword evidence="3 6" id="KW-0479">Metal-binding</keyword>
<dbReference type="EMBL" id="CP001678">
    <property type="protein sequence ID" value="ACT57950.1"/>
    <property type="molecule type" value="Genomic_DNA"/>
</dbReference>
<evidence type="ECO:0000256" key="4">
    <source>
        <dbReference type="ARBA" id="ARBA00022982"/>
    </source>
</evidence>
<dbReference type="InterPro" id="IPR012938">
    <property type="entry name" value="Glc/Sorbosone_DH"/>
</dbReference>
<dbReference type="SUPFAM" id="SSF46626">
    <property type="entry name" value="Cytochrome c"/>
    <property type="match status" value="1"/>
</dbReference>
<protein>
    <submittedName>
        <fullName evidence="9">Glucose sorbosone dehydrogenase</fullName>
    </submittedName>
</protein>
<evidence type="ECO:0000256" key="5">
    <source>
        <dbReference type="ARBA" id="ARBA00023004"/>
    </source>
</evidence>
<dbReference type="KEGG" id="hba:Hbal_0248"/>
<evidence type="ECO:0000256" key="2">
    <source>
        <dbReference type="ARBA" id="ARBA00022617"/>
    </source>
</evidence>
<dbReference type="RefSeq" id="WP_012778108.1">
    <property type="nucleotide sequence ID" value="NC_012982.1"/>
</dbReference>
<keyword evidence="5 6" id="KW-0408">Iron</keyword>
<dbReference type="SUPFAM" id="SSF50952">
    <property type="entry name" value="Soluble quinoprotein glucose dehydrogenase"/>
    <property type="match status" value="1"/>
</dbReference>
<keyword evidence="7" id="KW-1133">Transmembrane helix</keyword>
<evidence type="ECO:0000313" key="10">
    <source>
        <dbReference type="Proteomes" id="UP000002745"/>
    </source>
</evidence>
<keyword evidence="1" id="KW-0813">Transport</keyword>
<dbReference type="eggNOG" id="COG3474">
    <property type="taxonomic scope" value="Bacteria"/>
</dbReference>
<feature type="domain" description="Cytochrome c" evidence="8">
    <location>
        <begin position="479"/>
        <end position="577"/>
    </location>
</feature>
<dbReference type="InterPro" id="IPR011042">
    <property type="entry name" value="6-blade_b-propeller_TolB-like"/>
</dbReference>
<dbReference type="Gene3D" id="1.10.760.10">
    <property type="entry name" value="Cytochrome c-like domain"/>
    <property type="match status" value="1"/>
</dbReference>
<dbReference type="OrthoDB" id="9770043at2"/>
<keyword evidence="2 6" id="KW-0349">Heme</keyword>
<evidence type="ECO:0000256" key="3">
    <source>
        <dbReference type="ARBA" id="ARBA00022723"/>
    </source>
</evidence>
<sequence length="577" mass="63695">MSQNQPLSRNKISKLKWSVIAVIVLVGAVLVGALFTAAFVPVGISQKIQNKISEVRAKPVVRGNNVVSEWTQFETAYLTLEKTEVSLGEVDGSATGGGIDYFGNSLVYAAANGLIGFLDMAESSIEYSDIRVPMDYDEVRRDYFSEQSEFNQNWYRVADILIAPIPNTQRAYLYASHHRFTPDDMNICLYVSRIEIENTSNGVEFVSGEWDEVSKLNACLNMEEREWKFSGHMSGGRMTLLGDDQMLVSVGTYALGNFEGEWDAVQADSGNDLGKIININLTTKETSIYATGFRNPQGLVFDASGRLWEAEHGAQGGDEVNLVTQDANYGWPNVSYGFDYGGPRKPFELNPEQGRHEGYTKPAFSFVPSVAVSNIIPVENAKGFKLWDGDILVLSLKEKTIFRLRPDDGRIVYAEPIATDRRMRDGFILENGWLALLTGRNSVIFIRTVKGNENSTKALSISGYDSILPLEQKAADFEREFSWGQMLFTGKCASCHEVDESSKVGPGLKGIVGRKIGGQEGFPYTDALANASGKWNASKLNAFLADPNAFAEGTSMPGVGMDKYERKALVEYLAELE</sequence>
<reference evidence="10" key="1">
    <citation type="journal article" date="2011" name="J. Bacteriol.">
        <title>Genome sequences of eight morphologically diverse alphaproteobacteria.</title>
        <authorList>
            <consortium name="US DOE Joint Genome Institute"/>
            <person name="Brown P.J."/>
            <person name="Kysela D.T."/>
            <person name="Buechlein A."/>
            <person name="Hemmerich C."/>
            <person name="Brun Y.V."/>
        </authorList>
    </citation>
    <scope>NUCLEOTIDE SEQUENCE [LARGE SCALE GENOMIC DNA]</scope>
    <source>
        <strain evidence="10">ATCC 49814 / DSM 5838 / IFAM 1418</strain>
    </source>
</reference>
<dbReference type="HOGENOM" id="CLU_472323_0_0_5"/>
<dbReference type="GO" id="GO:0009055">
    <property type="term" value="F:electron transfer activity"/>
    <property type="evidence" value="ECO:0007669"/>
    <property type="project" value="InterPro"/>
</dbReference>
<evidence type="ECO:0000256" key="6">
    <source>
        <dbReference type="PROSITE-ProRule" id="PRU00433"/>
    </source>
</evidence>
<dbReference type="PROSITE" id="PS51007">
    <property type="entry name" value="CYTC"/>
    <property type="match status" value="1"/>
</dbReference>
<keyword evidence="10" id="KW-1185">Reference proteome</keyword>
<dbReference type="PRINTS" id="PR00604">
    <property type="entry name" value="CYTCHRMECIAB"/>
</dbReference>
<dbReference type="Pfam" id="PF07995">
    <property type="entry name" value="GSDH"/>
    <property type="match status" value="1"/>
</dbReference>
<keyword evidence="7" id="KW-0812">Transmembrane</keyword>
<dbReference type="InterPro" id="IPR011041">
    <property type="entry name" value="Quinoprot_gluc/sorb_DH_b-prop"/>
</dbReference>
<keyword evidence="7" id="KW-0472">Membrane</keyword>
<dbReference type="eggNOG" id="COG2133">
    <property type="taxonomic scope" value="Bacteria"/>
</dbReference>
<dbReference type="Proteomes" id="UP000002745">
    <property type="component" value="Chromosome"/>
</dbReference>
<dbReference type="Gene3D" id="2.120.10.30">
    <property type="entry name" value="TolB, C-terminal domain"/>
    <property type="match status" value="1"/>
</dbReference>
<dbReference type="InterPro" id="IPR036909">
    <property type="entry name" value="Cyt_c-like_dom_sf"/>
</dbReference>
<evidence type="ECO:0000313" key="9">
    <source>
        <dbReference type="EMBL" id="ACT57950.1"/>
    </source>
</evidence>
<dbReference type="InterPro" id="IPR009056">
    <property type="entry name" value="Cyt_c-like_dom"/>
</dbReference>
<gene>
    <name evidence="9" type="ordered locus">Hbal_0248</name>
</gene>
<evidence type="ECO:0000259" key="8">
    <source>
        <dbReference type="PROSITE" id="PS51007"/>
    </source>
</evidence>
<feature type="transmembrane region" description="Helical" evidence="7">
    <location>
        <begin position="20"/>
        <end position="44"/>
    </location>
</feature>
<accession>C6XLP4</accession>
<proteinExistence type="predicted"/>
<evidence type="ECO:0000256" key="1">
    <source>
        <dbReference type="ARBA" id="ARBA00022448"/>
    </source>
</evidence>
<name>C6XLP4_HIRBI</name>
<dbReference type="Pfam" id="PF00034">
    <property type="entry name" value="Cytochrom_C"/>
    <property type="match status" value="1"/>
</dbReference>
<dbReference type="InterPro" id="IPR002327">
    <property type="entry name" value="Cyt_c_1A/1B"/>
</dbReference>
<dbReference type="GO" id="GO:0046872">
    <property type="term" value="F:metal ion binding"/>
    <property type="evidence" value="ECO:0007669"/>
    <property type="project" value="UniProtKB-KW"/>
</dbReference>
<dbReference type="STRING" id="582402.Hbal_0248"/>
<dbReference type="PANTHER" id="PTHR11961">
    <property type="entry name" value="CYTOCHROME C"/>
    <property type="match status" value="1"/>
</dbReference>
<evidence type="ECO:0000256" key="7">
    <source>
        <dbReference type="SAM" id="Phobius"/>
    </source>
</evidence>